<protein>
    <recommendedName>
        <fullName evidence="7">Purine nucleoside phosphorylase</fullName>
        <ecNumber evidence="7">2.4.2.1</ecNumber>
    </recommendedName>
    <alternativeName>
        <fullName evidence="7">Inosine-guanosine phosphorylase</fullName>
    </alternativeName>
</protein>
<gene>
    <name evidence="9" type="ordered locus">Echvi_0304</name>
</gene>
<reference evidence="10" key="1">
    <citation type="submission" date="2012-02" db="EMBL/GenBank/DDBJ databases">
        <title>The complete genome of Echinicola vietnamensis DSM 17526.</title>
        <authorList>
            <person name="Lucas S."/>
            <person name="Copeland A."/>
            <person name="Lapidus A."/>
            <person name="Glavina del Rio T."/>
            <person name="Dalin E."/>
            <person name="Tice H."/>
            <person name="Bruce D."/>
            <person name="Goodwin L."/>
            <person name="Pitluck S."/>
            <person name="Peters L."/>
            <person name="Ovchinnikova G."/>
            <person name="Teshima H."/>
            <person name="Kyrpides N."/>
            <person name="Mavromatis K."/>
            <person name="Ivanova N."/>
            <person name="Brettin T."/>
            <person name="Detter J.C."/>
            <person name="Han C."/>
            <person name="Larimer F."/>
            <person name="Land M."/>
            <person name="Hauser L."/>
            <person name="Markowitz V."/>
            <person name="Cheng J.-F."/>
            <person name="Hugenholtz P."/>
            <person name="Woyke T."/>
            <person name="Wu D."/>
            <person name="Brambilla E."/>
            <person name="Klenk H.-P."/>
            <person name="Eisen J.A."/>
        </authorList>
    </citation>
    <scope>NUCLEOTIDE SEQUENCE [LARGE SCALE GENOMIC DNA]</scope>
    <source>
        <strain evidence="10">DSM 17526 / LMG 23754 / KMM 6221</strain>
    </source>
</reference>
<comment type="similarity">
    <text evidence="2 7">Belongs to the PNP/MTAP phosphorylase family.</text>
</comment>
<dbReference type="InterPro" id="IPR018099">
    <property type="entry name" value="Purine_phosphorylase-2_CS"/>
</dbReference>
<dbReference type="CDD" id="cd09009">
    <property type="entry name" value="PNP-EcPNPII_like"/>
    <property type="match status" value="1"/>
</dbReference>
<comment type="pathway">
    <text evidence="1 7">Purine metabolism; purine nucleoside salvage.</text>
</comment>
<dbReference type="PATRIC" id="fig|926556.3.peg.303"/>
<evidence type="ECO:0000256" key="1">
    <source>
        <dbReference type="ARBA" id="ARBA00005058"/>
    </source>
</evidence>
<sequence length="282" mass="30831">MKKPASATDYLEQITAAVTYISEQHPFIPEVGIILGTGLGQLIDKIEVEASLSYKDIPCFPISTVETHAGELVLGTLHGVPIVAMKGRFHYYEGYDMKAVTFPVRVMRQLGIKQLIVSNAAGGLDPAFEVGDVMLINDHIDLFPENPLRGKNLDDFGVRFPDMSEPYDQGWLEAAVRVAKQEGIKVHQGVYAGVQGPNLETKAEYRYLRTIGADAVGMSTVPEVIVARQMELPVLAMSAITDLCSPGKVKKISIQEVIAAAAIAEPKMTRIIASLIRQWSDH</sequence>
<dbReference type="eggNOG" id="COG0005">
    <property type="taxonomic scope" value="Bacteria"/>
</dbReference>
<dbReference type="Proteomes" id="UP000010796">
    <property type="component" value="Chromosome"/>
</dbReference>
<dbReference type="PIRSF" id="PIRSF000477">
    <property type="entry name" value="PurNPase"/>
    <property type="match status" value="1"/>
</dbReference>
<name>L0FVB6_ECHVK</name>
<dbReference type="InterPro" id="IPR011270">
    <property type="entry name" value="Pur_Nuc_Pase_Ino/Guo-sp"/>
</dbReference>
<dbReference type="InterPro" id="IPR035994">
    <property type="entry name" value="Nucleoside_phosphorylase_sf"/>
</dbReference>
<comment type="function">
    <text evidence="7">The purine nucleoside phosphorylases catalyze the phosphorolytic breakdown of the N-glycosidic bond in the beta-(deoxy)ribonucleoside molecules, with the formation of the corresponding free purine bases and pentose-1-phosphate.</text>
</comment>
<dbReference type="FunFam" id="3.40.50.1580:FF:000010">
    <property type="entry name" value="Purine nucleoside phosphorylase"/>
    <property type="match status" value="1"/>
</dbReference>
<dbReference type="GO" id="GO:0009116">
    <property type="term" value="P:nucleoside metabolic process"/>
    <property type="evidence" value="ECO:0007669"/>
    <property type="project" value="InterPro"/>
</dbReference>
<dbReference type="InterPro" id="IPR011268">
    <property type="entry name" value="Purine_phosphorylase"/>
</dbReference>
<organism evidence="9 10">
    <name type="scientific">Echinicola vietnamensis (strain DSM 17526 / LMG 23754 / KMM 6221)</name>
    <dbReference type="NCBI Taxonomy" id="926556"/>
    <lineage>
        <taxon>Bacteria</taxon>
        <taxon>Pseudomonadati</taxon>
        <taxon>Bacteroidota</taxon>
        <taxon>Cytophagia</taxon>
        <taxon>Cytophagales</taxon>
        <taxon>Cyclobacteriaceae</taxon>
        <taxon>Echinicola</taxon>
    </lineage>
</organism>
<dbReference type="SUPFAM" id="SSF53167">
    <property type="entry name" value="Purine and uridine phosphorylases"/>
    <property type="match status" value="1"/>
</dbReference>
<feature type="domain" description="Nucleoside phosphorylase" evidence="8">
    <location>
        <begin position="31"/>
        <end position="277"/>
    </location>
</feature>
<dbReference type="EMBL" id="CP003346">
    <property type="protein sequence ID" value="AGA76595.1"/>
    <property type="molecule type" value="Genomic_DNA"/>
</dbReference>
<dbReference type="AlphaFoldDB" id="L0FVB6"/>
<dbReference type="HOGENOM" id="CLU_054456_1_0_10"/>
<dbReference type="OrthoDB" id="1523230at2"/>
<keyword evidence="10" id="KW-1185">Reference proteome</keyword>
<dbReference type="EC" id="2.4.2.1" evidence="7"/>
<dbReference type="Pfam" id="PF01048">
    <property type="entry name" value="PNP_UDP_1"/>
    <property type="match status" value="1"/>
</dbReference>
<dbReference type="GO" id="GO:0004731">
    <property type="term" value="F:purine-nucleoside phosphorylase activity"/>
    <property type="evidence" value="ECO:0007669"/>
    <property type="project" value="UniProtKB-EC"/>
</dbReference>
<dbReference type="GO" id="GO:0005737">
    <property type="term" value="C:cytoplasm"/>
    <property type="evidence" value="ECO:0007669"/>
    <property type="project" value="TreeGrafter"/>
</dbReference>
<evidence type="ECO:0000256" key="5">
    <source>
        <dbReference type="ARBA" id="ARBA00022676"/>
    </source>
</evidence>
<keyword evidence="5 7" id="KW-0328">Glycosyltransferase</keyword>
<evidence type="ECO:0000256" key="3">
    <source>
        <dbReference type="ARBA" id="ARBA00011233"/>
    </source>
</evidence>
<keyword evidence="6 7" id="KW-0808">Transferase</keyword>
<accession>L0FVB6</accession>
<keyword evidence="4" id="KW-0597">Phosphoprotein</keyword>
<evidence type="ECO:0000313" key="9">
    <source>
        <dbReference type="EMBL" id="AGA76595.1"/>
    </source>
</evidence>
<evidence type="ECO:0000256" key="6">
    <source>
        <dbReference type="ARBA" id="ARBA00022679"/>
    </source>
</evidence>
<dbReference type="NCBIfam" id="TIGR01697">
    <property type="entry name" value="PNPH-PUNA-XAPA"/>
    <property type="match status" value="1"/>
</dbReference>
<evidence type="ECO:0000313" key="10">
    <source>
        <dbReference type="Proteomes" id="UP000010796"/>
    </source>
</evidence>
<dbReference type="RefSeq" id="WP_015264162.1">
    <property type="nucleotide sequence ID" value="NC_019904.1"/>
</dbReference>
<dbReference type="PANTHER" id="PTHR11904:SF9">
    <property type="entry name" value="PURINE NUCLEOSIDE PHOSPHORYLASE-RELATED"/>
    <property type="match status" value="1"/>
</dbReference>
<proteinExistence type="inferred from homology"/>
<dbReference type="UniPathway" id="UPA00606"/>
<evidence type="ECO:0000256" key="2">
    <source>
        <dbReference type="ARBA" id="ARBA00006751"/>
    </source>
</evidence>
<dbReference type="PANTHER" id="PTHR11904">
    <property type="entry name" value="METHYLTHIOADENOSINE/PURINE NUCLEOSIDE PHOSPHORYLASE"/>
    <property type="match status" value="1"/>
</dbReference>
<dbReference type="InterPro" id="IPR000845">
    <property type="entry name" value="Nucleoside_phosphorylase_d"/>
</dbReference>
<evidence type="ECO:0000256" key="4">
    <source>
        <dbReference type="ARBA" id="ARBA00022553"/>
    </source>
</evidence>
<evidence type="ECO:0000259" key="8">
    <source>
        <dbReference type="Pfam" id="PF01048"/>
    </source>
</evidence>
<evidence type="ECO:0000256" key="7">
    <source>
        <dbReference type="PIRNR" id="PIRNR000477"/>
    </source>
</evidence>
<dbReference type="Gene3D" id="3.40.50.1580">
    <property type="entry name" value="Nucleoside phosphorylase domain"/>
    <property type="match status" value="1"/>
</dbReference>
<dbReference type="NCBIfam" id="NF006054">
    <property type="entry name" value="PRK08202.1"/>
    <property type="match status" value="1"/>
</dbReference>
<dbReference type="PROSITE" id="PS01240">
    <property type="entry name" value="PNP_MTAP_2"/>
    <property type="match status" value="1"/>
</dbReference>
<comment type="subunit">
    <text evidence="3">Homotrimer.</text>
</comment>
<dbReference type="NCBIfam" id="TIGR01700">
    <property type="entry name" value="PNPH"/>
    <property type="match status" value="1"/>
</dbReference>
<dbReference type="STRING" id="926556.Echvi_0304"/>
<dbReference type="KEGG" id="evi:Echvi_0304"/>